<dbReference type="EMBL" id="LR796922">
    <property type="protein sequence ID" value="CAB4174091.1"/>
    <property type="molecule type" value="Genomic_DNA"/>
</dbReference>
<name>A0A6J5T355_9CAUD</name>
<gene>
    <name evidence="2" type="ORF">UFOVP1256_13</name>
    <name evidence="3" type="ORF">UFOVP1643_4</name>
    <name evidence="1" type="ORF">UFOVP974_25</name>
</gene>
<dbReference type="EMBL" id="LR797202">
    <property type="protein sequence ID" value="CAB4194049.1"/>
    <property type="molecule type" value="Genomic_DNA"/>
</dbReference>
<protein>
    <submittedName>
        <fullName evidence="3">Uncharacterized protein</fullName>
    </submittedName>
</protein>
<evidence type="ECO:0000313" key="2">
    <source>
        <dbReference type="EMBL" id="CAB4194049.1"/>
    </source>
</evidence>
<organism evidence="3">
    <name type="scientific">uncultured Caudovirales phage</name>
    <dbReference type="NCBI Taxonomy" id="2100421"/>
    <lineage>
        <taxon>Viruses</taxon>
        <taxon>Duplodnaviria</taxon>
        <taxon>Heunggongvirae</taxon>
        <taxon>Uroviricota</taxon>
        <taxon>Caudoviricetes</taxon>
        <taxon>Peduoviridae</taxon>
        <taxon>Maltschvirus</taxon>
        <taxon>Maltschvirus maltsch</taxon>
    </lineage>
</organism>
<evidence type="ECO:0000313" key="1">
    <source>
        <dbReference type="EMBL" id="CAB4174091.1"/>
    </source>
</evidence>
<proteinExistence type="predicted"/>
<sequence length="195" mass="20982">MPATYVTEAELRSTLGIENLYSSTVVEEVCQAAENVIKGYLWFNRTPTIGHSNTASPNATGTSYFELKHQFYVGQTVVISGSGSKHNGNKTITSVGEKDITYAISGNNIAATPYHPVAPYGLITGDTYVDFATVPEIREASLMIAVDIWQSRQLSSTGGMSPDGFSPSPWRMSNSMIAKIRGLIANWINPAGLVG</sequence>
<reference evidence="3" key="1">
    <citation type="submission" date="2020-05" db="EMBL/GenBank/DDBJ databases">
        <authorList>
            <person name="Chiriac C."/>
            <person name="Salcher M."/>
            <person name="Ghai R."/>
            <person name="Kavagutti S V."/>
        </authorList>
    </citation>
    <scope>NUCLEOTIDE SEQUENCE</scope>
</reference>
<accession>A0A6J5T355</accession>
<evidence type="ECO:0000313" key="3">
    <source>
        <dbReference type="EMBL" id="CAB4222029.1"/>
    </source>
</evidence>
<dbReference type="EMBL" id="LR797515">
    <property type="protein sequence ID" value="CAB4222029.1"/>
    <property type="molecule type" value="Genomic_DNA"/>
</dbReference>